<evidence type="ECO:0000256" key="6">
    <source>
        <dbReference type="ARBA" id="ARBA00022989"/>
    </source>
</evidence>
<evidence type="ECO:0000256" key="4">
    <source>
        <dbReference type="ARBA" id="ARBA00022679"/>
    </source>
</evidence>
<dbReference type="GO" id="GO:0005886">
    <property type="term" value="C:plasma membrane"/>
    <property type="evidence" value="ECO:0007669"/>
    <property type="project" value="UniProtKB-SubCell"/>
</dbReference>
<dbReference type="InterPro" id="IPR012549">
    <property type="entry name" value="EptA-like_N"/>
</dbReference>
<evidence type="ECO:0000256" key="8">
    <source>
        <dbReference type="SAM" id="Phobius"/>
    </source>
</evidence>
<evidence type="ECO:0000313" key="12">
    <source>
        <dbReference type="Proteomes" id="UP000501366"/>
    </source>
</evidence>
<organism evidence="11 12">
    <name type="scientific">Mannheimia granulomatis</name>
    <dbReference type="NCBI Taxonomy" id="85402"/>
    <lineage>
        <taxon>Bacteria</taxon>
        <taxon>Pseudomonadati</taxon>
        <taxon>Pseudomonadota</taxon>
        <taxon>Gammaproteobacteria</taxon>
        <taxon>Pasteurellales</taxon>
        <taxon>Pasteurellaceae</taxon>
        <taxon>Mannheimia</taxon>
    </lineage>
</organism>
<sequence>MRIFNKFSLSSTTLFFLVSAYFMFALNLGFYREVLNAQSFQFHAEDYFILTIPLVYFFALNIILNLIALPTIHKIIIPTLLILSAAISYNSLFFNVYFDVDMLNNVLQTNFAESSRILTFSYIAWIVCLGIIPSLLYLLIKIDYKPWWKEIGFRFGSILVSAFVILAVGKFYYQDYASFFRNHKNLPNLITPSNFIVSTVKKIRNDYRNNIPYQQLGLDAIQAKPDDHRHVTILVIGETTRAQNWGLNGYERQTTPKLAARGEQIINFQQASSCGTSTAVSVPCMFSSFSQADYNGIRAAKQDNLLDILQRAGIDILWLNNNSDCKGVCERVPNKDLLTLDLPEYCRDGECLDNILLPELDKALKESRADKDLVVVLHTMGNHGPTYYERYTDQEKVFTPTCDTNEINRCSNQELVNTYDNGIVYLDQFLDKIIQRLEQEPTWESALYYVSDHGESLGENGLYLHGAPYSIAPDYQTKVPMIMWFSPEWIKNEPFDLNCIRNNAINNAHSHDNFFHTVISMMDMKTPFSLYNKDLDILAQCHK</sequence>
<keyword evidence="3" id="KW-0997">Cell inner membrane</keyword>
<feature type="transmembrane region" description="Helical" evidence="8">
    <location>
        <begin position="75"/>
        <end position="97"/>
    </location>
</feature>
<evidence type="ECO:0000259" key="10">
    <source>
        <dbReference type="Pfam" id="PF08019"/>
    </source>
</evidence>
<evidence type="ECO:0000256" key="3">
    <source>
        <dbReference type="ARBA" id="ARBA00022519"/>
    </source>
</evidence>
<keyword evidence="7 8" id="KW-0472">Membrane</keyword>
<keyword evidence="6 8" id="KW-1133">Transmembrane helix</keyword>
<dbReference type="InterPro" id="IPR000917">
    <property type="entry name" value="Sulfatase_N"/>
</dbReference>
<protein>
    <submittedName>
        <fullName evidence="11">Phosphoethanolamine transferase</fullName>
    </submittedName>
</protein>
<comment type="subcellular location">
    <subcellularLocation>
        <location evidence="1">Cell inner membrane</location>
        <topology evidence="1">Multi-pass membrane protein</topology>
    </subcellularLocation>
</comment>
<keyword evidence="2" id="KW-1003">Cell membrane</keyword>
<dbReference type="GO" id="GO:0016776">
    <property type="term" value="F:phosphotransferase activity, phosphate group as acceptor"/>
    <property type="evidence" value="ECO:0007669"/>
    <property type="project" value="TreeGrafter"/>
</dbReference>
<evidence type="ECO:0000256" key="1">
    <source>
        <dbReference type="ARBA" id="ARBA00004429"/>
    </source>
</evidence>
<dbReference type="PANTHER" id="PTHR30443">
    <property type="entry name" value="INNER MEMBRANE PROTEIN"/>
    <property type="match status" value="1"/>
</dbReference>
<dbReference type="KEGG" id="mgra:A4G16_06905"/>
<keyword evidence="4 11" id="KW-0808">Transferase</keyword>
<dbReference type="CDD" id="cd16017">
    <property type="entry name" value="LptA"/>
    <property type="match status" value="1"/>
</dbReference>
<dbReference type="InterPro" id="IPR017850">
    <property type="entry name" value="Alkaline_phosphatase_core_sf"/>
</dbReference>
<dbReference type="EMBL" id="CP015030">
    <property type="protein sequence ID" value="QIM67119.1"/>
    <property type="molecule type" value="Genomic_DNA"/>
</dbReference>
<feature type="transmembrane region" description="Helical" evidence="8">
    <location>
        <begin position="47"/>
        <end position="68"/>
    </location>
</feature>
<dbReference type="Pfam" id="PF00884">
    <property type="entry name" value="Sulfatase"/>
    <property type="match status" value="1"/>
</dbReference>
<name>A0A6G8JJ65_9PAST</name>
<evidence type="ECO:0000256" key="7">
    <source>
        <dbReference type="ARBA" id="ARBA00023136"/>
    </source>
</evidence>
<feature type="transmembrane region" description="Helical" evidence="8">
    <location>
        <begin position="151"/>
        <end position="173"/>
    </location>
</feature>
<dbReference type="PANTHER" id="PTHR30443:SF0">
    <property type="entry name" value="PHOSPHOETHANOLAMINE TRANSFERASE EPTA"/>
    <property type="match status" value="1"/>
</dbReference>
<evidence type="ECO:0000313" key="11">
    <source>
        <dbReference type="EMBL" id="QIM67119.1"/>
    </source>
</evidence>
<reference evidence="11 12" key="1">
    <citation type="submission" date="2016-03" db="EMBL/GenBank/DDBJ databases">
        <authorList>
            <person name="Bojesen A.M."/>
            <person name="Planet P."/>
            <person name="Hansen M.J."/>
        </authorList>
    </citation>
    <scope>NUCLEOTIDE SEQUENCE [LARGE SCALE GENOMIC DNA]</scope>
    <source>
        <strain evidence="11 12">B 234/94</strain>
    </source>
</reference>
<dbReference type="SUPFAM" id="SSF53649">
    <property type="entry name" value="Alkaline phosphatase-like"/>
    <property type="match status" value="1"/>
</dbReference>
<accession>A0A6G8JJ65</accession>
<dbReference type="GO" id="GO:0009244">
    <property type="term" value="P:lipopolysaccharide core region biosynthetic process"/>
    <property type="evidence" value="ECO:0007669"/>
    <property type="project" value="TreeGrafter"/>
</dbReference>
<dbReference type="AlphaFoldDB" id="A0A6G8JJ65"/>
<evidence type="ECO:0000256" key="5">
    <source>
        <dbReference type="ARBA" id="ARBA00022692"/>
    </source>
</evidence>
<feature type="domain" description="Sulfatase N-terminal" evidence="9">
    <location>
        <begin position="232"/>
        <end position="523"/>
    </location>
</feature>
<evidence type="ECO:0000259" key="9">
    <source>
        <dbReference type="Pfam" id="PF00884"/>
    </source>
</evidence>
<feature type="domain" description="Phosphoethanolamine transferase N-terminal" evidence="10">
    <location>
        <begin position="57"/>
        <end position="206"/>
    </location>
</feature>
<keyword evidence="5 8" id="KW-0812">Transmembrane</keyword>
<proteinExistence type="predicted"/>
<dbReference type="NCBIfam" id="NF028537">
    <property type="entry name" value="P_eth_NH2_trans"/>
    <property type="match status" value="1"/>
</dbReference>
<dbReference type="Proteomes" id="UP000501366">
    <property type="component" value="Chromosome"/>
</dbReference>
<dbReference type="Pfam" id="PF08019">
    <property type="entry name" value="EptA_B_N"/>
    <property type="match status" value="1"/>
</dbReference>
<dbReference type="Gene3D" id="3.40.720.10">
    <property type="entry name" value="Alkaline Phosphatase, subunit A"/>
    <property type="match status" value="1"/>
</dbReference>
<dbReference type="RefSeq" id="WP_165889288.1">
    <property type="nucleotide sequence ID" value="NZ_CP015030.1"/>
</dbReference>
<feature type="transmembrane region" description="Helical" evidence="8">
    <location>
        <begin position="7"/>
        <end position="27"/>
    </location>
</feature>
<feature type="transmembrane region" description="Helical" evidence="8">
    <location>
        <begin position="117"/>
        <end position="139"/>
    </location>
</feature>
<dbReference type="InterPro" id="IPR058130">
    <property type="entry name" value="PEA_transf_C"/>
</dbReference>
<evidence type="ECO:0000256" key="2">
    <source>
        <dbReference type="ARBA" id="ARBA00022475"/>
    </source>
</evidence>
<gene>
    <name evidence="11" type="ORF">A4G16_06905</name>
</gene>
<dbReference type="InterPro" id="IPR040423">
    <property type="entry name" value="PEA_transferase"/>
</dbReference>